<reference evidence="4" key="1">
    <citation type="submission" date="2020-02" db="EMBL/GenBank/DDBJ databases">
        <authorList>
            <person name="Meier V. D."/>
        </authorList>
    </citation>
    <scope>NUCLEOTIDE SEQUENCE</scope>
    <source>
        <strain evidence="4">AVDCRST_MAG58</strain>
    </source>
</reference>
<sequence length="211" mass="24297">MSSKYHGREQLLNHIQISAVKGSEQAEASRTVTRELPEKETAAQEEAPQVQKNEQQPQVEQNLRPQAEYSVGQTAQVANVTWRVSDAYLTNQLRSNFGTQKRGRFMVVDFTFTNNRDEEVTLEPELHMVLKDRRGREFGTDVDSWEYMPMNLNIFLEPVNPGISKNGRVIYQVPPDAWGFTLKLDDVEFWKEESAVFDLSGMPVRAYTYHP</sequence>
<evidence type="ECO:0000256" key="1">
    <source>
        <dbReference type="ARBA" id="ARBA00022729"/>
    </source>
</evidence>
<dbReference type="Gene3D" id="2.60.40.1240">
    <property type="match status" value="1"/>
</dbReference>
<organism evidence="4">
    <name type="scientific">uncultured Rubrobacteraceae bacterium</name>
    <dbReference type="NCBI Taxonomy" id="349277"/>
    <lineage>
        <taxon>Bacteria</taxon>
        <taxon>Bacillati</taxon>
        <taxon>Actinomycetota</taxon>
        <taxon>Rubrobacteria</taxon>
        <taxon>Rubrobacterales</taxon>
        <taxon>Rubrobacteraceae</taxon>
        <taxon>environmental samples</taxon>
    </lineage>
</organism>
<dbReference type="InterPro" id="IPR029050">
    <property type="entry name" value="Immunoprotect_excell_Ig-like"/>
</dbReference>
<evidence type="ECO:0000313" key="4">
    <source>
        <dbReference type="EMBL" id="CAA9455720.1"/>
    </source>
</evidence>
<proteinExistence type="predicted"/>
<dbReference type="AlphaFoldDB" id="A0A6J4QUY2"/>
<keyword evidence="1" id="KW-0732">Signal</keyword>
<gene>
    <name evidence="4" type="ORF">AVDCRST_MAG58-1444</name>
</gene>
<accession>A0A6J4QUY2</accession>
<feature type="compositionally biased region" description="Polar residues" evidence="2">
    <location>
        <begin position="50"/>
        <end position="61"/>
    </location>
</feature>
<dbReference type="Pfam" id="PF11611">
    <property type="entry name" value="DUF4352"/>
    <property type="match status" value="1"/>
</dbReference>
<name>A0A6J4QUY2_9ACTN</name>
<feature type="compositionally biased region" description="Basic and acidic residues" evidence="2">
    <location>
        <begin position="32"/>
        <end position="42"/>
    </location>
</feature>
<dbReference type="InterPro" id="IPR029051">
    <property type="entry name" value="DUF4352"/>
</dbReference>
<feature type="region of interest" description="Disordered" evidence="2">
    <location>
        <begin position="20"/>
        <end position="61"/>
    </location>
</feature>
<evidence type="ECO:0000259" key="3">
    <source>
        <dbReference type="Pfam" id="PF11611"/>
    </source>
</evidence>
<feature type="domain" description="DUF4352" evidence="3">
    <location>
        <begin position="69"/>
        <end position="190"/>
    </location>
</feature>
<dbReference type="EMBL" id="CADCVF010000035">
    <property type="protein sequence ID" value="CAA9455720.1"/>
    <property type="molecule type" value="Genomic_DNA"/>
</dbReference>
<evidence type="ECO:0000256" key="2">
    <source>
        <dbReference type="SAM" id="MobiDB-lite"/>
    </source>
</evidence>
<protein>
    <recommendedName>
        <fullName evidence="3">DUF4352 domain-containing protein</fullName>
    </recommendedName>
</protein>